<protein>
    <recommendedName>
        <fullName evidence="3">Arginine-hydroxylase NDUFAF5, mitochondrial</fullName>
    </recommendedName>
    <alternativeName>
        <fullName evidence="4">NADH dehydrogenase [ubiquinone] 1 alpha subcomplex assembly factor 5</fullName>
    </alternativeName>
    <alternativeName>
        <fullName evidence="5">Putative methyltransferase NDUFAF5</fullName>
    </alternativeName>
</protein>
<dbReference type="Gene3D" id="3.40.50.150">
    <property type="entry name" value="Vaccinia Virus protein VP39"/>
    <property type="match status" value="1"/>
</dbReference>
<dbReference type="CDD" id="cd02440">
    <property type="entry name" value="AdoMet_MTases"/>
    <property type="match status" value="1"/>
</dbReference>
<evidence type="ECO:0000256" key="2">
    <source>
        <dbReference type="ARBA" id="ARBA00022679"/>
    </source>
</evidence>
<keyword evidence="7" id="KW-1185">Reference proteome</keyword>
<accession>A0ABM1E9P2</accession>
<evidence type="ECO:0000256" key="5">
    <source>
        <dbReference type="ARBA" id="ARBA00042549"/>
    </source>
</evidence>
<dbReference type="GeneID" id="106810147"/>
<dbReference type="PANTHER" id="PTHR13090">
    <property type="entry name" value="ARGININE-HYDROXYLASE NDUFAF5, MITOCHONDRIAL"/>
    <property type="match status" value="1"/>
</dbReference>
<keyword evidence="2" id="KW-0808">Transferase</keyword>
<dbReference type="InterPro" id="IPR029063">
    <property type="entry name" value="SAM-dependent_MTases_sf"/>
</dbReference>
<reference evidence="8" key="1">
    <citation type="submission" date="2025-08" db="UniProtKB">
        <authorList>
            <consortium name="RefSeq"/>
        </authorList>
    </citation>
    <scope>IDENTIFICATION</scope>
</reference>
<organism evidence="7 8">
    <name type="scientific">Priapulus caudatus</name>
    <name type="common">Priapulid worm</name>
    <dbReference type="NCBI Taxonomy" id="37621"/>
    <lineage>
        <taxon>Eukaryota</taxon>
        <taxon>Metazoa</taxon>
        <taxon>Ecdysozoa</taxon>
        <taxon>Scalidophora</taxon>
        <taxon>Priapulida</taxon>
        <taxon>Priapulimorpha</taxon>
        <taxon>Priapulimorphida</taxon>
        <taxon>Priapulidae</taxon>
        <taxon>Priapulus</taxon>
    </lineage>
</organism>
<keyword evidence="1" id="KW-0489">Methyltransferase</keyword>
<evidence type="ECO:0000256" key="4">
    <source>
        <dbReference type="ARBA" id="ARBA00041833"/>
    </source>
</evidence>
<proteinExistence type="predicted"/>
<dbReference type="InterPro" id="IPR050602">
    <property type="entry name" value="Malonyl-ACP_OMT"/>
</dbReference>
<dbReference type="Proteomes" id="UP000695022">
    <property type="component" value="Unplaced"/>
</dbReference>
<gene>
    <name evidence="8" type="primary">LOC106810147</name>
</gene>
<evidence type="ECO:0000256" key="1">
    <source>
        <dbReference type="ARBA" id="ARBA00022603"/>
    </source>
</evidence>
<dbReference type="InterPro" id="IPR013216">
    <property type="entry name" value="Methyltransf_11"/>
</dbReference>
<feature type="domain" description="Methyltransferase type 11" evidence="6">
    <location>
        <begin position="107"/>
        <end position="199"/>
    </location>
</feature>
<name>A0ABM1E9P2_PRICU</name>
<evidence type="ECO:0000256" key="3">
    <source>
        <dbReference type="ARBA" id="ARBA00040937"/>
    </source>
</evidence>
<evidence type="ECO:0000313" key="8">
    <source>
        <dbReference type="RefSeq" id="XP_014668913.1"/>
    </source>
</evidence>
<dbReference type="PANTHER" id="PTHR13090:SF1">
    <property type="entry name" value="ARGININE-HYDROXYLASE NDUFAF5, MITOCHONDRIAL"/>
    <property type="match status" value="1"/>
</dbReference>
<dbReference type="RefSeq" id="XP_014668913.1">
    <property type="nucleotide sequence ID" value="XM_014813427.1"/>
</dbReference>
<sequence length="376" mass="42676">MLYCLFHLRSIASLPDPQQKLHPDHLNRRFTDIYHVPNSRVLWQSQRRCASTNNVMNVFDRETKQRQKNRAAALPDWNVYEYVKEEIGWRVADRIFDVKRKFDVGVELGSGRGYVSRHVIQESMGYLMQCEMADKLLDQSVGPEDNVPLDRLVADEEFLPFKDNSLDIVVSSLSLHWVNDLPGTFKQVNNALKSDGAFIAALFGGDTLYELRCSLQMAELERDGGVSPHISPFTEARDLGGLLARTGYTLVTLDVDELRVNYPSMFELMHDLQGMGESNAAWNRPLSLKRDTLLAAASIYSEMYGNEDGTVPATFQIFYLIGWKADKSQQKPAERGSQTVSLHDLHKLDKLIDTATKTEKNIDDLEKLGLFTDKPT</sequence>
<dbReference type="Pfam" id="PF08241">
    <property type="entry name" value="Methyltransf_11"/>
    <property type="match status" value="1"/>
</dbReference>
<evidence type="ECO:0000313" key="7">
    <source>
        <dbReference type="Proteomes" id="UP000695022"/>
    </source>
</evidence>
<evidence type="ECO:0000259" key="6">
    <source>
        <dbReference type="Pfam" id="PF08241"/>
    </source>
</evidence>
<dbReference type="SUPFAM" id="SSF53335">
    <property type="entry name" value="S-adenosyl-L-methionine-dependent methyltransferases"/>
    <property type="match status" value="1"/>
</dbReference>